<dbReference type="SUPFAM" id="SSF47413">
    <property type="entry name" value="lambda repressor-like DNA-binding domains"/>
    <property type="match status" value="1"/>
</dbReference>
<dbReference type="InterPro" id="IPR010982">
    <property type="entry name" value="Lambda_DNA-bd_dom_sf"/>
</dbReference>
<dbReference type="CDD" id="cd00093">
    <property type="entry name" value="HTH_XRE"/>
    <property type="match status" value="1"/>
</dbReference>
<protein>
    <submittedName>
        <fullName evidence="2">Type II toxin-antitoxin system Y4mF family antitoxin</fullName>
    </submittedName>
</protein>
<evidence type="ECO:0000259" key="1">
    <source>
        <dbReference type="PROSITE" id="PS50943"/>
    </source>
</evidence>
<dbReference type="Proteomes" id="UP000823908">
    <property type="component" value="Unassembled WGS sequence"/>
</dbReference>
<dbReference type="PROSITE" id="PS50943">
    <property type="entry name" value="HTH_CROC1"/>
    <property type="match status" value="1"/>
</dbReference>
<dbReference type="AlphaFoldDB" id="A0A9D2UFR8"/>
<proteinExistence type="predicted"/>
<reference evidence="2" key="2">
    <citation type="submission" date="2021-04" db="EMBL/GenBank/DDBJ databases">
        <authorList>
            <person name="Gilroy R."/>
        </authorList>
    </citation>
    <scope>NUCLEOTIDE SEQUENCE</scope>
    <source>
        <strain evidence="2">ChiHjej10B9-4811</strain>
    </source>
</reference>
<dbReference type="GO" id="GO:0003677">
    <property type="term" value="F:DNA binding"/>
    <property type="evidence" value="ECO:0007669"/>
    <property type="project" value="InterPro"/>
</dbReference>
<evidence type="ECO:0000313" key="3">
    <source>
        <dbReference type="Proteomes" id="UP000823908"/>
    </source>
</evidence>
<organism evidence="2 3">
    <name type="scientific">Candidatus Rothia avistercoris</name>
    <dbReference type="NCBI Taxonomy" id="2840479"/>
    <lineage>
        <taxon>Bacteria</taxon>
        <taxon>Bacillati</taxon>
        <taxon>Actinomycetota</taxon>
        <taxon>Actinomycetes</taxon>
        <taxon>Micrococcales</taxon>
        <taxon>Micrococcaceae</taxon>
        <taxon>Rothia</taxon>
    </lineage>
</organism>
<comment type="caution">
    <text evidence="2">The sequence shown here is derived from an EMBL/GenBank/DDBJ whole genome shotgun (WGS) entry which is preliminary data.</text>
</comment>
<dbReference type="SMART" id="SM00530">
    <property type="entry name" value="HTH_XRE"/>
    <property type="match status" value="1"/>
</dbReference>
<dbReference type="InterPro" id="IPR017507">
    <property type="entry name" value="Tscrpt_reg_HipB-like"/>
</dbReference>
<name>A0A9D2UFR8_9MICC</name>
<gene>
    <name evidence="2" type="ORF">H9908_07040</name>
</gene>
<dbReference type="EMBL" id="DWUS01000160">
    <property type="protein sequence ID" value="HJD51602.1"/>
    <property type="molecule type" value="Genomic_DNA"/>
</dbReference>
<evidence type="ECO:0000313" key="2">
    <source>
        <dbReference type="EMBL" id="HJD51602.1"/>
    </source>
</evidence>
<reference evidence="2" key="1">
    <citation type="journal article" date="2021" name="PeerJ">
        <title>Extensive microbial diversity within the chicken gut microbiome revealed by metagenomics and culture.</title>
        <authorList>
            <person name="Gilroy R."/>
            <person name="Ravi A."/>
            <person name="Getino M."/>
            <person name="Pursley I."/>
            <person name="Horton D.L."/>
            <person name="Alikhan N.F."/>
            <person name="Baker D."/>
            <person name="Gharbi K."/>
            <person name="Hall N."/>
            <person name="Watson M."/>
            <person name="Adriaenssens E.M."/>
            <person name="Foster-Nyarko E."/>
            <person name="Jarju S."/>
            <person name="Secka A."/>
            <person name="Antonio M."/>
            <person name="Oren A."/>
            <person name="Chaudhuri R.R."/>
            <person name="La Ragione R."/>
            <person name="Hildebrand F."/>
            <person name="Pallen M.J."/>
        </authorList>
    </citation>
    <scope>NUCLEOTIDE SEQUENCE</scope>
    <source>
        <strain evidence="2">ChiHjej10B9-4811</strain>
    </source>
</reference>
<sequence>MDTATELGNAIRQARKHFLLTQTDLAELVGVSDRTVRDIEKGKSGASFATVLAVAHAVGVRLEIVSNA</sequence>
<dbReference type="InterPro" id="IPR001387">
    <property type="entry name" value="Cro/C1-type_HTH"/>
</dbReference>
<dbReference type="NCBIfam" id="TIGR03070">
    <property type="entry name" value="couple_hipB"/>
    <property type="match status" value="1"/>
</dbReference>
<feature type="domain" description="HTH cro/C1-type" evidence="1">
    <location>
        <begin position="11"/>
        <end position="65"/>
    </location>
</feature>
<accession>A0A9D2UFR8</accession>
<dbReference type="Gene3D" id="1.10.260.40">
    <property type="entry name" value="lambda repressor-like DNA-binding domains"/>
    <property type="match status" value="1"/>
</dbReference>
<dbReference type="Pfam" id="PF01381">
    <property type="entry name" value="HTH_3"/>
    <property type="match status" value="1"/>
</dbReference>